<keyword evidence="4" id="KW-0175">Coiled coil</keyword>
<dbReference type="Pfam" id="PF00400">
    <property type="entry name" value="WD40"/>
    <property type="match status" value="4"/>
</dbReference>
<keyword evidence="1 3" id="KW-0853">WD repeat</keyword>
<dbReference type="Proteomes" id="UP001610446">
    <property type="component" value="Unassembled WGS sequence"/>
</dbReference>
<dbReference type="PROSITE" id="PS50294">
    <property type="entry name" value="WD_REPEATS_REGION"/>
    <property type="match status" value="3"/>
</dbReference>
<dbReference type="Pfam" id="PF01926">
    <property type="entry name" value="MMR_HSR1"/>
    <property type="match status" value="1"/>
</dbReference>
<gene>
    <name evidence="6" type="ORF">BJY01DRAFT_245039</name>
</gene>
<protein>
    <submittedName>
        <fullName evidence="6">WD40-repeat-containing domain protein</fullName>
    </submittedName>
</protein>
<evidence type="ECO:0000313" key="6">
    <source>
        <dbReference type="EMBL" id="KAL2851528.1"/>
    </source>
</evidence>
<keyword evidence="2" id="KW-0677">Repeat</keyword>
<dbReference type="Gene3D" id="3.40.50.300">
    <property type="entry name" value="P-loop containing nucleotide triphosphate hydrolases"/>
    <property type="match status" value="1"/>
</dbReference>
<comment type="caution">
    <text evidence="6">The sequence shown here is derived from an EMBL/GenBank/DDBJ whole genome shotgun (WGS) entry which is preliminary data.</text>
</comment>
<dbReference type="SUPFAM" id="SSF50978">
    <property type="entry name" value="WD40 repeat-like"/>
    <property type="match status" value="1"/>
</dbReference>
<proteinExistence type="predicted"/>
<feature type="repeat" description="WD" evidence="3">
    <location>
        <begin position="326"/>
        <end position="362"/>
    </location>
</feature>
<dbReference type="InterPro" id="IPR027417">
    <property type="entry name" value="P-loop_NTPase"/>
</dbReference>
<dbReference type="PANTHER" id="PTHR19848">
    <property type="entry name" value="WD40 REPEAT PROTEIN"/>
    <property type="match status" value="1"/>
</dbReference>
<dbReference type="InterPro" id="IPR001680">
    <property type="entry name" value="WD40_rpt"/>
</dbReference>
<reference evidence="6 7" key="1">
    <citation type="submission" date="2024-07" db="EMBL/GenBank/DDBJ databases">
        <title>Section-level genome sequencing and comparative genomics of Aspergillus sections Usti and Cavernicolus.</title>
        <authorList>
            <consortium name="Lawrence Berkeley National Laboratory"/>
            <person name="Nybo J.L."/>
            <person name="Vesth T.C."/>
            <person name="Theobald S."/>
            <person name="Frisvad J.C."/>
            <person name="Larsen T.O."/>
            <person name="Kjaerboelling I."/>
            <person name="Rothschild-Mancinelli K."/>
            <person name="Lyhne E.K."/>
            <person name="Kogle M.E."/>
            <person name="Barry K."/>
            <person name="Clum A."/>
            <person name="Na H."/>
            <person name="Ledsgaard L."/>
            <person name="Lin J."/>
            <person name="Lipzen A."/>
            <person name="Kuo A."/>
            <person name="Riley R."/>
            <person name="Mondo S."/>
            <person name="Labutti K."/>
            <person name="Haridas S."/>
            <person name="Pangalinan J."/>
            <person name="Salamov A.A."/>
            <person name="Simmons B.A."/>
            <person name="Magnuson J.K."/>
            <person name="Chen J."/>
            <person name="Drula E."/>
            <person name="Henrissat B."/>
            <person name="Wiebenga A."/>
            <person name="Lubbers R.J."/>
            <person name="Gomes A.C."/>
            <person name="Makela M.R."/>
            <person name="Stajich J."/>
            <person name="Grigoriev I.V."/>
            <person name="Mortensen U.H."/>
            <person name="De Vries R.P."/>
            <person name="Baker S.E."/>
            <person name="Andersen M.R."/>
        </authorList>
    </citation>
    <scope>NUCLEOTIDE SEQUENCE [LARGE SCALE GENOMIC DNA]</scope>
    <source>
        <strain evidence="6 7">CBS 123904</strain>
    </source>
</reference>
<keyword evidence="7" id="KW-1185">Reference proteome</keyword>
<evidence type="ECO:0000256" key="1">
    <source>
        <dbReference type="ARBA" id="ARBA00022574"/>
    </source>
</evidence>
<dbReference type="PROSITE" id="PS00678">
    <property type="entry name" value="WD_REPEATS_1"/>
    <property type="match status" value="1"/>
</dbReference>
<dbReference type="InterPro" id="IPR036322">
    <property type="entry name" value="WD40_repeat_dom_sf"/>
</dbReference>
<organism evidence="6 7">
    <name type="scientific">Aspergillus pseudoustus</name>
    <dbReference type="NCBI Taxonomy" id="1810923"/>
    <lineage>
        <taxon>Eukaryota</taxon>
        <taxon>Fungi</taxon>
        <taxon>Dikarya</taxon>
        <taxon>Ascomycota</taxon>
        <taxon>Pezizomycotina</taxon>
        <taxon>Eurotiomycetes</taxon>
        <taxon>Eurotiomycetidae</taxon>
        <taxon>Eurotiales</taxon>
        <taxon>Aspergillaceae</taxon>
        <taxon>Aspergillus</taxon>
        <taxon>Aspergillus subgen. Nidulantes</taxon>
    </lineage>
</organism>
<evidence type="ECO:0000256" key="3">
    <source>
        <dbReference type="PROSITE-ProRule" id="PRU00221"/>
    </source>
</evidence>
<feature type="domain" description="G" evidence="5">
    <location>
        <begin position="7"/>
        <end position="68"/>
    </location>
</feature>
<dbReference type="InterPro" id="IPR015943">
    <property type="entry name" value="WD40/YVTN_repeat-like_dom_sf"/>
</dbReference>
<dbReference type="SUPFAM" id="SSF52540">
    <property type="entry name" value="P-loop containing nucleoside triphosphate hydrolases"/>
    <property type="match status" value="1"/>
</dbReference>
<dbReference type="PANTHER" id="PTHR19848:SF8">
    <property type="entry name" value="F-BOX AND WD REPEAT DOMAIN CONTAINING 7"/>
    <property type="match status" value="1"/>
</dbReference>
<dbReference type="Gene3D" id="2.130.10.10">
    <property type="entry name" value="YVTN repeat-like/Quinoprotein amine dehydrogenase"/>
    <property type="match status" value="2"/>
</dbReference>
<evidence type="ECO:0000256" key="4">
    <source>
        <dbReference type="SAM" id="Coils"/>
    </source>
</evidence>
<accession>A0ABR4KGW7</accession>
<dbReference type="CDD" id="cd00882">
    <property type="entry name" value="Ras_like_GTPase"/>
    <property type="match status" value="1"/>
</dbReference>
<dbReference type="SMART" id="SM00320">
    <property type="entry name" value="WD40"/>
    <property type="match status" value="5"/>
</dbReference>
<dbReference type="CDD" id="cd00200">
    <property type="entry name" value="WD40"/>
    <property type="match status" value="1"/>
</dbReference>
<dbReference type="PROSITE" id="PS50082">
    <property type="entry name" value="WD_REPEATS_2"/>
    <property type="match status" value="3"/>
</dbReference>
<dbReference type="InterPro" id="IPR019775">
    <property type="entry name" value="WD40_repeat_CS"/>
</dbReference>
<evidence type="ECO:0000256" key="2">
    <source>
        <dbReference type="ARBA" id="ARBA00022737"/>
    </source>
</evidence>
<sequence>MPDTMYIAVMGATGSGKSSFISLLTDQKPAVGHSLESCTEEVGVYESYILKDRSLYLIDTPGFDDTNRSDTEVLRELAGWLTSTYSQNVRLTGIIYFHRISNVRMTGSAKRNIFTFRKLCGDNALPNVVLATSMWDDVPHETAVKREKELIEQPEWWGHMINKGSRTFRHDNTRQSAITLVKEFLQVAEPTVVLSLQEEMVDDHKTLEQTSAGVQLNEILAIERARFQRELDALQQDFKEALRLRDEEATREIEEATSANKAKMEKLEVEQTNLQVKFDSLAEYLEREYEAKLQKRLEEQNQHHAQQLAKVRGKKGETIWRWIAPLRGHTGWVNTLAFTTNGELLLSGSEDGSLRVWNVSTGIEKGRFTPGRVRQIAVSSQDDRVFCLAANRCVHHASLKNLDAVMETEESVSNVKSIAYDTQTNWIAAATEDKISICMKDAPKLTWWYTKKSITCIATNADGSYIRAGTTKGKVIAYSLSYGKVKGIQLHADTINAVRFSPDGQFYATASADLTIKVVGVDGGRIQTLKGHAAHVTAIAFSSDGYFLASGDSHGSIWIWDLRTTAVVQKFYLRRLCISALEFSPQRNLLACASRDRTIHLLEQISVESVDDGQDGYPRH</sequence>
<evidence type="ECO:0000259" key="5">
    <source>
        <dbReference type="Pfam" id="PF01926"/>
    </source>
</evidence>
<dbReference type="EMBL" id="JBFXLU010000030">
    <property type="protein sequence ID" value="KAL2851528.1"/>
    <property type="molecule type" value="Genomic_DNA"/>
</dbReference>
<evidence type="ECO:0000313" key="7">
    <source>
        <dbReference type="Proteomes" id="UP001610446"/>
    </source>
</evidence>
<name>A0ABR4KGW7_9EURO</name>
<feature type="coiled-coil region" evidence="4">
    <location>
        <begin position="217"/>
        <end position="314"/>
    </location>
</feature>
<dbReference type="InterPro" id="IPR006073">
    <property type="entry name" value="GTP-bd"/>
</dbReference>
<feature type="repeat" description="WD" evidence="3">
    <location>
        <begin position="488"/>
        <end position="518"/>
    </location>
</feature>
<feature type="repeat" description="WD" evidence="3">
    <location>
        <begin position="529"/>
        <end position="570"/>
    </location>
</feature>